<evidence type="ECO:0000256" key="1">
    <source>
        <dbReference type="SAM" id="Phobius"/>
    </source>
</evidence>
<keyword evidence="1" id="KW-0472">Membrane</keyword>
<reference evidence="2 3" key="1">
    <citation type="journal article" date="2020" name="Microorganisms">
        <title>Description of Komagataeibacter melaceti sp. nov. and Komagataeibacter melomenusus sp. nov. Isolated from Apple Cider Vinegar.</title>
        <authorList>
            <person name="Maric L."/>
            <person name="Cleenwerck I."/>
            <person name="Accetto T."/>
            <person name="Vandamme P."/>
            <person name="Trcek J."/>
        </authorList>
    </citation>
    <scope>NUCLEOTIDE SEQUENCE [LARGE SCALE GENOMIC DNA]</scope>
    <source>
        <strain evidence="2 3">AV436</strain>
    </source>
</reference>
<comment type="caution">
    <text evidence="2">The sequence shown here is derived from an EMBL/GenBank/DDBJ whole genome shotgun (WGS) entry which is preliminary data.</text>
</comment>
<proteinExistence type="predicted"/>
<evidence type="ECO:0000313" key="3">
    <source>
        <dbReference type="Proteomes" id="UP000623090"/>
    </source>
</evidence>
<feature type="transmembrane region" description="Helical" evidence="1">
    <location>
        <begin position="28"/>
        <end position="46"/>
    </location>
</feature>
<evidence type="ECO:0000313" key="2">
    <source>
        <dbReference type="EMBL" id="NPC67559.1"/>
    </source>
</evidence>
<name>A0ABX2AGT2_9PROT</name>
<accession>A0ABX2AGT2</accession>
<organism evidence="2 3">
    <name type="scientific">Komagataeibacter melomenusus</name>
    <dbReference type="NCBI Taxonomy" id="2766578"/>
    <lineage>
        <taxon>Bacteria</taxon>
        <taxon>Pseudomonadati</taxon>
        <taxon>Pseudomonadota</taxon>
        <taxon>Alphaproteobacteria</taxon>
        <taxon>Acetobacterales</taxon>
        <taxon>Acetobacteraceae</taxon>
        <taxon>Komagataeibacter</taxon>
    </lineage>
</organism>
<dbReference type="Proteomes" id="UP000623090">
    <property type="component" value="Unassembled WGS sequence"/>
</dbReference>
<keyword evidence="1" id="KW-0812">Transmembrane</keyword>
<gene>
    <name evidence="2" type="ORF">HNW77_14435</name>
</gene>
<evidence type="ECO:0008006" key="4">
    <source>
        <dbReference type="Google" id="ProtNLM"/>
    </source>
</evidence>
<keyword evidence="1" id="KW-1133">Transmembrane helix</keyword>
<dbReference type="EMBL" id="JABJWC010000047">
    <property type="protein sequence ID" value="NPC67559.1"/>
    <property type="molecule type" value="Genomic_DNA"/>
</dbReference>
<dbReference type="RefSeq" id="WP_172158545.1">
    <property type="nucleotide sequence ID" value="NZ_JABJWC010000047.1"/>
</dbReference>
<protein>
    <recommendedName>
        <fullName evidence="4">CoxF protein</fullName>
    </recommendedName>
</protein>
<keyword evidence="3" id="KW-1185">Reference proteome</keyword>
<sequence length="48" mass="5128">MEQAVTAQATPQQEAQEALRRHRGRIKAVAVTLSALAAILYALSLAPL</sequence>